<evidence type="ECO:0000313" key="1">
    <source>
        <dbReference type="EMBL" id="PWZ07487.1"/>
    </source>
</evidence>
<protein>
    <submittedName>
        <fullName evidence="1">Uncharacterized protein</fullName>
    </submittedName>
</protein>
<comment type="caution">
    <text evidence="1">The sequence shown here is derived from an EMBL/GenBank/DDBJ whole genome shotgun (WGS) entry which is preliminary data.</text>
</comment>
<proteinExistence type="predicted"/>
<gene>
    <name evidence="1" type="ORF">Zm00014a_040635</name>
</gene>
<reference evidence="1" key="1">
    <citation type="journal article" date="2018" name="Nat. Genet.">
        <title>Extensive intraspecific gene order and gene structural variations between Mo17 and other maize genomes.</title>
        <authorList>
            <person name="Sun S."/>
            <person name="Zhou Y."/>
            <person name="Chen J."/>
            <person name="Shi J."/>
            <person name="Zhao H."/>
            <person name="Zhao H."/>
            <person name="Song W."/>
            <person name="Zhang M."/>
            <person name="Cui Y."/>
            <person name="Dong X."/>
            <person name="Liu H."/>
            <person name="Ma X."/>
            <person name="Jiao Y."/>
            <person name="Wang B."/>
            <person name="Wei X."/>
            <person name="Stein J.C."/>
            <person name="Glaubitz J.C."/>
            <person name="Lu F."/>
            <person name="Yu G."/>
            <person name="Liang C."/>
            <person name="Fengler K."/>
            <person name="Li B."/>
            <person name="Rafalski A."/>
            <person name="Schnable P.S."/>
            <person name="Ware D.H."/>
            <person name="Buckler E.S."/>
            <person name="Lai J."/>
        </authorList>
    </citation>
    <scope>NUCLEOTIDE SEQUENCE [LARGE SCALE GENOMIC DNA]</scope>
    <source>
        <tissue evidence="1">Seedling</tissue>
    </source>
</reference>
<name>A0A3L6DH25_MAIZE</name>
<accession>A0A3L6DH25</accession>
<sequence length="35" mass="3869">DHIRSSCGLNIKLTPTIIYEDNVLHCVGIEGPCEE</sequence>
<organism evidence="1">
    <name type="scientific">Zea mays</name>
    <name type="common">Maize</name>
    <dbReference type="NCBI Taxonomy" id="4577"/>
    <lineage>
        <taxon>Eukaryota</taxon>
        <taxon>Viridiplantae</taxon>
        <taxon>Streptophyta</taxon>
        <taxon>Embryophyta</taxon>
        <taxon>Tracheophyta</taxon>
        <taxon>Spermatophyta</taxon>
        <taxon>Magnoliopsida</taxon>
        <taxon>Liliopsida</taxon>
        <taxon>Poales</taxon>
        <taxon>Poaceae</taxon>
        <taxon>PACMAD clade</taxon>
        <taxon>Panicoideae</taxon>
        <taxon>Andropogonodae</taxon>
        <taxon>Andropogoneae</taxon>
        <taxon>Tripsacinae</taxon>
        <taxon>Zea</taxon>
    </lineage>
</organism>
<dbReference type="EMBL" id="NCVQ01000010">
    <property type="protein sequence ID" value="PWZ07487.1"/>
    <property type="molecule type" value="Genomic_DNA"/>
</dbReference>
<feature type="non-terminal residue" evidence="1">
    <location>
        <position position="1"/>
    </location>
</feature>
<dbReference type="Proteomes" id="UP000251960">
    <property type="component" value="Chromosome 9"/>
</dbReference>
<dbReference type="AlphaFoldDB" id="A0A3L6DH25"/>